<proteinExistence type="predicted"/>
<accession>A0A927MGU2</accession>
<organism evidence="3 4">
    <name type="scientific">Plantactinospora soyae</name>
    <dbReference type="NCBI Taxonomy" id="1544732"/>
    <lineage>
        <taxon>Bacteria</taxon>
        <taxon>Bacillati</taxon>
        <taxon>Actinomycetota</taxon>
        <taxon>Actinomycetes</taxon>
        <taxon>Micromonosporales</taxon>
        <taxon>Micromonosporaceae</taxon>
        <taxon>Plantactinospora</taxon>
    </lineage>
</organism>
<dbReference type="AlphaFoldDB" id="A0A927MGU2"/>
<sequence>MEQAPTPGEHRCDADARPAASRRPNRPYWGWRALTLGVLGVAAVHLGTTIVSIVVMVQDYWLVRDYQVGRRAVDIFEILARLERLEQVNDLVWFVLLAHIGTYLAWFVVSQKTVERHGGDPKPTLAHWTFAAWRISVVGIFVLAIIMSPGGGTDRSDAERAISDAMEFERLTIFVAALRLPIVGLLVAGVCVVIWRMYQLAASSPPPPATAQYLTQPAGPITLPRTAVQEGAGKDAFWHEVAQVVARSSGPLPLLEAWAAAPSARRWHLIDGEPGVAATRTRLSPWSGITVYGQPPLVPDEAVLGRLADEARRLREDRVAGGAIGLIESEDGKFRFEQLTSDGVLQSWLDQARSASRAGVYPVLAAADPAALTSV</sequence>
<feature type="transmembrane region" description="Helical" evidence="2">
    <location>
        <begin position="91"/>
        <end position="109"/>
    </location>
</feature>
<evidence type="ECO:0000256" key="2">
    <source>
        <dbReference type="SAM" id="Phobius"/>
    </source>
</evidence>
<feature type="transmembrane region" description="Helical" evidence="2">
    <location>
        <begin position="33"/>
        <end position="57"/>
    </location>
</feature>
<keyword evidence="2" id="KW-0472">Membrane</keyword>
<reference evidence="3" key="1">
    <citation type="submission" date="2020-10" db="EMBL/GenBank/DDBJ databases">
        <title>Sequencing the genomes of 1000 actinobacteria strains.</title>
        <authorList>
            <person name="Klenk H.-P."/>
        </authorList>
    </citation>
    <scope>NUCLEOTIDE SEQUENCE</scope>
    <source>
        <strain evidence="3">DSM 46832</strain>
    </source>
</reference>
<evidence type="ECO:0000313" key="3">
    <source>
        <dbReference type="EMBL" id="MBE1491438.1"/>
    </source>
</evidence>
<feature type="transmembrane region" description="Helical" evidence="2">
    <location>
        <begin position="130"/>
        <end position="151"/>
    </location>
</feature>
<dbReference type="RefSeq" id="WP_192770513.1">
    <property type="nucleotide sequence ID" value="NZ_JADBEB010000001.1"/>
</dbReference>
<name>A0A927MGU2_9ACTN</name>
<comment type="caution">
    <text evidence="3">The sequence shown here is derived from an EMBL/GenBank/DDBJ whole genome shotgun (WGS) entry which is preliminary data.</text>
</comment>
<keyword evidence="2" id="KW-1133">Transmembrane helix</keyword>
<feature type="transmembrane region" description="Helical" evidence="2">
    <location>
        <begin position="171"/>
        <end position="195"/>
    </location>
</feature>
<evidence type="ECO:0000313" key="4">
    <source>
        <dbReference type="Proteomes" id="UP000649753"/>
    </source>
</evidence>
<keyword evidence="2" id="KW-0812">Transmembrane</keyword>
<gene>
    <name evidence="3" type="ORF">H4W31_007076</name>
</gene>
<dbReference type="Proteomes" id="UP000649753">
    <property type="component" value="Unassembled WGS sequence"/>
</dbReference>
<dbReference type="EMBL" id="JADBEB010000001">
    <property type="protein sequence ID" value="MBE1491438.1"/>
    <property type="molecule type" value="Genomic_DNA"/>
</dbReference>
<protein>
    <submittedName>
        <fullName evidence="3">Uncharacterized protein</fullName>
    </submittedName>
</protein>
<evidence type="ECO:0000256" key="1">
    <source>
        <dbReference type="SAM" id="MobiDB-lite"/>
    </source>
</evidence>
<feature type="region of interest" description="Disordered" evidence="1">
    <location>
        <begin position="1"/>
        <end position="23"/>
    </location>
</feature>
<keyword evidence="4" id="KW-1185">Reference proteome</keyword>